<evidence type="ECO:0000313" key="3">
    <source>
        <dbReference type="Proteomes" id="UP000031449"/>
    </source>
</evidence>
<dbReference type="Proteomes" id="UP000031449">
    <property type="component" value="Chromosome"/>
</dbReference>
<gene>
    <name evidence="2" type="ORF">JMA_18630</name>
</gene>
<organism evidence="2 3">
    <name type="scientific">Jeotgalibacillus malaysiensis</name>
    <dbReference type="NCBI Taxonomy" id="1508404"/>
    <lineage>
        <taxon>Bacteria</taxon>
        <taxon>Bacillati</taxon>
        <taxon>Bacillota</taxon>
        <taxon>Bacilli</taxon>
        <taxon>Bacillales</taxon>
        <taxon>Caryophanaceae</taxon>
        <taxon>Jeotgalibacillus</taxon>
    </lineage>
</organism>
<accession>A0A0B5ALP3</accession>
<dbReference type="EMBL" id="CP009416">
    <property type="protein sequence ID" value="AJD91180.1"/>
    <property type="molecule type" value="Genomic_DNA"/>
</dbReference>
<evidence type="ECO:0000256" key="1">
    <source>
        <dbReference type="SAM" id="MobiDB-lite"/>
    </source>
</evidence>
<dbReference type="BioCyc" id="JESP1508404:G14D9-11118-MONOMER"/>
<dbReference type="HOGENOM" id="CLU_3328858_0_0_9"/>
<keyword evidence="3" id="KW-1185">Reference proteome</keyword>
<proteinExistence type="predicted"/>
<reference evidence="2 3" key="1">
    <citation type="submission" date="2014-08" db="EMBL/GenBank/DDBJ databases">
        <title>Complete genome of a marine bacteria Jeotgalibacillus malaysiensis.</title>
        <authorList>
            <person name="Yaakop A.S."/>
            <person name="Chan K.-G."/>
            <person name="Goh K.M."/>
        </authorList>
    </citation>
    <scope>NUCLEOTIDE SEQUENCE [LARGE SCALE GENOMIC DNA]</scope>
    <source>
        <strain evidence="2 3">D5</strain>
    </source>
</reference>
<feature type="compositionally biased region" description="Basic and acidic residues" evidence="1">
    <location>
        <begin position="7"/>
        <end position="20"/>
    </location>
</feature>
<dbReference type="AlphaFoldDB" id="A0A0B5ALP3"/>
<evidence type="ECO:0000313" key="2">
    <source>
        <dbReference type="EMBL" id="AJD91180.1"/>
    </source>
</evidence>
<sequence length="38" mass="4708">MNTNHLARLEEYSRHNEKVNRNQWKNAKRKASDWLKKI</sequence>
<dbReference type="STRING" id="1508404.JMA_18630"/>
<dbReference type="KEGG" id="jeo:JMA_18630"/>
<feature type="region of interest" description="Disordered" evidence="1">
    <location>
        <begin position="1"/>
        <end position="38"/>
    </location>
</feature>
<name>A0A0B5ALP3_9BACL</name>
<protein>
    <submittedName>
        <fullName evidence="2">Uncharacterized protein</fullName>
    </submittedName>
</protein>